<dbReference type="PANTHER" id="PTHR45376">
    <property type="entry name" value="CHAPERONE DNAJ-DOMAIN SUPERFAMILY PROTEIN-RELATED"/>
    <property type="match status" value="1"/>
</dbReference>
<proteinExistence type="predicted"/>
<reference evidence="2 3" key="1">
    <citation type="journal article" date="2024" name="Plant Biotechnol. J.">
        <title>Dendrobium thyrsiflorum genome and its molecular insights into genes involved in important horticultural traits.</title>
        <authorList>
            <person name="Chen B."/>
            <person name="Wang J.Y."/>
            <person name="Zheng P.J."/>
            <person name="Li K.L."/>
            <person name="Liang Y.M."/>
            <person name="Chen X.F."/>
            <person name="Zhang C."/>
            <person name="Zhao X."/>
            <person name="He X."/>
            <person name="Zhang G.Q."/>
            <person name="Liu Z.J."/>
            <person name="Xu Q."/>
        </authorList>
    </citation>
    <scope>NUCLEOTIDE SEQUENCE [LARGE SCALE GENOMIC DNA]</scope>
    <source>
        <strain evidence="2">GZMU011</strain>
    </source>
</reference>
<protein>
    <submittedName>
        <fullName evidence="2">Uncharacterized protein</fullName>
    </submittedName>
</protein>
<evidence type="ECO:0000256" key="1">
    <source>
        <dbReference type="SAM" id="SignalP"/>
    </source>
</evidence>
<comment type="caution">
    <text evidence="2">The sequence shown here is derived from an EMBL/GenBank/DDBJ whole genome shotgun (WGS) entry which is preliminary data.</text>
</comment>
<keyword evidence="3" id="KW-1185">Reference proteome</keyword>
<name>A0ABD0VFQ9_DENTH</name>
<dbReference type="Proteomes" id="UP001552299">
    <property type="component" value="Unassembled WGS sequence"/>
</dbReference>
<sequence length="120" mass="13629">MDLISKKILMMMMVMLRTYSILLLKGKDSIIGPQVDVEIFNWRYETDEETDDDTDADTCPPVDLAFERITPGLSASGPLKLKEVKNAYQVCALQWHSDCHQSTSKALENELAKEMTCIKK</sequence>
<keyword evidence="1" id="KW-0732">Signal</keyword>
<gene>
    <name evidence="2" type="ORF">M5K25_008579</name>
</gene>
<feature type="chain" id="PRO_5044862892" evidence="1">
    <location>
        <begin position="21"/>
        <end position="120"/>
    </location>
</feature>
<evidence type="ECO:0000313" key="3">
    <source>
        <dbReference type="Proteomes" id="UP001552299"/>
    </source>
</evidence>
<dbReference type="AlphaFoldDB" id="A0ABD0VFQ9"/>
<accession>A0ABD0VFQ9</accession>
<evidence type="ECO:0000313" key="2">
    <source>
        <dbReference type="EMBL" id="KAL0921501.1"/>
    </source>
</evidence>
<dbReference type="EMBL" id="JANQDX010000007">
    <property type="protein sequence ID" value="KAL0921501.1"/>
    <property type="molecule type" value="Genomic_DNA"/>
</dbReference>
<dbReference type="PANTHER" id="PTHR45376:SF1">
    <property type="entry name" value="CHAPERONE DNAJ-DOMAIN SUPERFAMILY PROTEIN-RELATED"/>
    <property type="match status" value="1"/>
</dbReference>
<feature type="signal peptide" evidence="1">
    <location>
        <begin position="1"/>
        <end position="20"/>
    </location>
</feature>
<organism evidence="2 3">
    <name type="scientific">Dendrobium thyrsiflorum</name>
    <name type="common">Pinecone-like raceme dendrobium</name>
    <name type="synonym">Orchid</name>
    <dbReference type="NCBI Taxonomy" id="117978"/>
    <lineage>
        <taxon>Eukaryota</taxon>
        <taxon>Viridiplantae</taxon>
        <taxon>Streptophyta</taxon>
        <taxon>Embryophyta</taxon>
        <taxon>Tracheophyta</taxon>
        <taxon>Spermatophyta</taxon>
        <taxon>Magnoliopsida</taxon>
        <taxon>Liliopsida</taxon>
        <taxon>Asparagales</taxon>
        <taxon>Orchidaceae</taxon>
        <taxon>Epidendroideae</taxon>
        <taxon>Malaxideae</taxon>
        <taxon>Dendrobiinae</taxon>
        <taxon>Dendrobium</taxon>
    </lineage>
</organism>